<evidence type="ECO:0000256" key="2">
    <source>
        <dbReference type="ARBA" id="ARBA00022448"/>
    </source>
</evidence>
<dbReference type="GO" id="GO:1901982">
    <property type="term" value="F:maltose binding"/>
    <property type="evidence" value="ECO:0007669"/>
    <property type="project" value="TreeGrafter"/>
</dbReference>
<reference evidence="5" key="1">
    <citation type="submission" date="2024-07" db="EMBL/GenBank/DDBJ databases">
        <title>Genome Analysis of a Potential Novel Vibrio Species Secreting pH- and Thermo-stable Alginate Lyase and its Application in Producing Alginate Oligosaccharides.</title>
        <authorList>
            <person name="Huang H."/>
            <person name="Bao K."/>
        </authorList>
    </citation>
    <scope>NUCLEOTIDE SEQUENCE</scope>
    <source>
        <strain evidence="5">HB236076</strain>
    </source>
</reference>
<feature type="chain" id="PRO_5044187517" evidence="4">
    <location>
        <begin position="22"/>
        <end position="405"/>
    </location>
</feature>
<keyword evidence="2" id="KW-0813">Transport</keyword>
<accession>A0AB39HJ42</accession>
<gene>
    <name evidence="5" type="ORF">AB0763_06165</name>
</gene>
<feature type="signal peptide" evidence="4">
    <location>
        <begin position="1"/>
        <end position="21"/>
    </location>
</feature>
<sequence length="405" mass="44725">MFKKIAVAASVLAATSSLTWATELTIAGRDSSYGQALEYVVNAYKQDHPDTDITLVKRPGKGLYESVVLSMREQTGNYDVIMMDDTWAPEFFSQSWLSPLSSSMSNQDFIDTTLDIGRYPDPNGQVYAVPMVGNVAMFAWNKATFTQSGITQPNNWSEVLEAAKIINAKEGHHGVVFRGVKGNPIVTGFLPILWGYGADVVDANGQSTLNTPEALQALKTFIELKKYAPKGVDVYNADEVRNALQTNQVAMAIEVWPAWIPDLDNSSVSDVVGDIQIMSPPAETGQPSPMLGIWQLAIPKDAKNKPEAELFIQFATSAPIQKALALEFGIPPTRQSVYLDEQVVNQYRWYPQQAQALASAKPRPRIQNWAQVESILGDFLQLAMLGQMSPEQALQQAERRINRLK</sequence>
<dbReference type="Gene3D" id="3.40.190.10">
    <property type="entry name" value="Periplasmic binding protein-like II"/>
    <property type="match status" value="2"/>
</dbReference>
<evidence type="ECO:0000256" key="4">
    <source>
        <dbReference type="SAM" id="SignalP"/>
    </source>
</evidence>
<evidence type="ECO:0000256" key="1">
    <source>
        <dbReference type="ARBA" id="ARBA00008520"/>
    </source>
</evidence>
<organism evidence="5">
    <name type="scientific">Vibrio sp. HB236076</name>
    <dbReference type="NCBI Taxonomy" id="3232307"/>
    <lineage>
        <taxon>Bacteria</taxon>
        <taxon>Pseudomonadati</taxon>
        <taxon>Pseudomonadota</taxon>
        <taxon>Gammaproteobacteria</taxon>
        <taxon>Vibrionales</taxon>
        <taxon>Vibrionaceae</taxon>
        <taxon>Vibrio</taxon>
    </lineage>
</organism>
<dbReference type="AlphaFoldDB" id="A0AB39HJ42"/>
<dbReference type="GO" id="GO:0015768">
    <property type="term" value="P:maltose transport"/>
    <property type="evidence" value="ECO:0007669"/>
    <property type="project" value="TreeGrafter"/>
</dbReference>
<comment type="similarity">
    <text evidence="1">Belongs to the bacterial solute-binding protein 1 family.</text>
</comment>
<dbReference type="EMBL" id="CP162601">
    <property type="protein sequence ID" value="XDK26220.1"/>
    <property type="molecule type" value="Genomic_DNA"/>
</dbReference>
<name>A0AB39HJ42_9VIBR</name>
<dbReference type="InterPro" id="IPR006059">
    <property type="entry name" value="SBP"/>
</dbReference>
<dbReference type="KEGG" id="vih:AB0763_06165"/>
<dbReference type="RefSeq" id="WP_306101612.1">
    <property type="nucleotide sequence ID" value="NZ_CP162601.1"/>
</dbReference>
<dbReference type="Pfam" id="PF01547">
    <property type="entry name" value="SBP_bac_1"/>
    <property type="match status" value="1"/>
</dbReference>
<dbReference type="PANTHER" id="PTHR30061:SF50">
    <property type="entry name" value="MALTOSE_MALTODEXTRIN-BINDING PERIPLASMIC PROTEIN"/>
    <property type="match status" value="1"/>
</dbReference>
<keyword evidence="3 4" id="KW-0732">Signal</keyword>
<dbReference type="GO" id="GO:0042956">
    <property type="term" value="P:maltodextrin transmembrane transport"/>
    <property type="evidence" value="ECO:0007669"/>
    <property type="project" value="TreeGrafter"/>
</dbReference>
<evidence type="ECO:0000313" key="5">
    <source>
        <dbReference type="EMBL" id="XDK26220.1"/>
    </source>
</evidence>
<dbReference type="GO" id="GO:0055052">
    <property type="term" value="C:ATP-binding cassette (ABC) transporter complex, substrate-binding subunit-containing"/>
    <property type="evidence" value="ECO:0007669"/>
    <property type="project" value="TreeGrafter"/>
</dbReference>
<proteinExistence type="inferred from homology"/>
<dbReference type="PANTHER" id="PTHR30061">
    <property type="entry name" value="MALTOSE-BINDING PERIPLASMIC PROTEIN"/>
    <property type="match status" value="1"/>
</dbReference>
<protein>
    <submittedName>
        <fullName evidence="5">Extracellular solute-binding protein</fullName>
    </submittedName>
</protein>
<dbReference type="SUPFAM" id="SSF53850">
    <property type="entry name" value="Periplasmic binding protein-like II"/>
    <property type="match status" value="1"/>
</dbReference>
<evidence type="ECO:0000256" key="3">
    <source>
        <dbReference type="ARBA" id="ARBA00022729"/>
    </source>
</evidence>